<accession>A0A2H9VSL2</accession>
<dbReference type="OrthoDB" id="947434at2"/>
<dbReference type="InterPro" id="IPR025665">
    <property type="entry name" value="Beta-barrel_OMP_2"/>
</dbReference>
<evidence type="ECO:0000256" key="1">
    <source>
        <dbReference type="SAM" id="SignalP"/>
    </source>
</evidence>
<feature type="domain" description="Outer membrane protein beta-barrel" evidence="2">
    <location>
        <begin position="20"/>
        <end position="178"/>
    </location>
</feature>
<evidence type="ECO:0000313" key="4">
    <source>
        <dbReference type="Proteomes" id="UP000242687"/>
    </source>
</evidence>
<dbReference type="EMBL" id="PGFJ01000001">
    <property type="protein sequence ID" value="PJJ83816.1"/>
    <property type="molecule type" value="Genomic_DNA"/>
</dbReference>
<gene>
    <name evidence="3" type="ORF">CLV57_0811</name>
</gene>
<name>A0A2H9VSL2_9SPHI</name>
<evidence type="ECO:0000259" key="2">
    <source>
        <dbReference type="Pfam" id="PF13568"/>
    </source>
</evidence>
<dbReference type="SUPFAM" id="SSF56925">
    <property type="entry name" value="OMPA-like"/>
    <property type="match status" value="1"/>
</dbReference>
<feature type="chain" id="PRO_5014149844" evidence="1">
    <location>
        <begin position="21"/>
        <end position="200"/>
    </location>
</feature>
<dbReference type="InterPro" id="IPR011250">
    <property type="entry name" value="OMP/PagP_B-barrel"/>
</dbReference>
<evidence type="ECO:0000313" key="3">
    <source>
        <dbReference type="EMBL" id="PJJ83816.1"/>
    </source>
</evidence>
<reference evidence="3 4" key="1">
    <citation type="submission" date="2017-11" db="EMBL/GenBank/DDBJ databases">
        <title>Genomic Encyclopedia of Archaeal and Bacterial Type Strains, Phase II (KMG-II): From Individual Species to Whole Genera.</title>
        <authorList>
            <person name="Goeker M."/>
        </authorList>
    </citation>
    <scope>NUCLEOTIDE SEQUENCE [LARGE SCALE GENOMIC DNA]</scope>
    <source>
        <strain evidence="3 4">DSM 28175</strain>
    </source>
</reference>
<organism evidence="3 4">
    <name type="scientific">Mucilaginibacter auburnensis</name>
    <dbReference type="NCBI Taxonomy" id="1457233"/>
    <lineage>
        <taxon>Bacteria</taxon>
        <taxon>Pseudomonadati</taxon>
        <taxon>Bacteroidota</taxon>
        <taxon>Sphingobacteriia</taxon>
        <taxon>Sphingobacteriales</taxon>
        <taxon>Sphingobacteriaceae</taxon>
        <taxon>Mucilaginibacter</taxon>
    </lineage>
</organism>
<dbReference type="Pfam" id="PF13568">
    <property type="entry name" value="OMP_b-brl_2"/>
    <property type="match status" value="1"/>
</dbReference>
<keyword evidence="4" id="KW-1185">Reference proteome</keyword>
<feature type="signal peptide" evidence="1">
    <location>
        <begin position="1"/>
        <end position="20"/>
    </location>
</feature>
<sequence length="200" mass="21846">MKKLFTTLFAVLGFFTLAHAQQSKGVELGIGIGYNGASVSNDNNHSTKSKSGFNAAISVDNYFSDRWSLKAKAIYDQKGWAEGYLGEAKGIDFSLNYLTVPVMANWHFGKTRNWYLNFGPYVGFLLSADASQFNGSLKQFFNSADGGLAYGIGVKLPVADKTKFFIEFDGQNGVTDLFAEGASPYAIRSVRGAFNIGFNF</sequence>
<keyword evidence="1" id="KW-0732">Signal</keyword>
<dbReference type="RefSeq" id="WP_100340055.1">
    <property type="nucleotide sequence ID" value="NZ_PGFJ01000001.1"/>
</dbReference>
<dbReference type="Proteomes" id="UP000242687">
    <property type="component" value="Unassembled WGS sequence"/>
</dbReference>
<protein>
    <submittedName>
        <fullName evidence="3">Outer membrane protein with beta-barrel domain</fullName>
    </submittedName>
</protein>
<dbReference type="AlphaFoldDB" id="A0A2H9VSL2"/>
<comment type="caution">
    <text evidence="3">The sequence shown here is derived from an EMBL/GenBank/DDBJ whole genome shotgun (WGS) entry which is preliminary data.</text>
</comment>
<proteinExistence type="predicted"/>